<evidence type="ECO:0000313" key="2">
    <source>
        <dbReference type="EMBL" id="TQJ03882.1"/>
    </source>
</evidence>
<proteinExistence type="predicted"/>
<protein>
    <submittedName>
        <fullName evidence="2">Uncharacterized protein DUF3558</fullName>
    </submittedName>
</protein>
<organism evidence="2 3">
    <name type="scientific">Amycolatopsis cihanbeyliensis</name>
    <dbReference type="NCBI Taxonomy" id="1128664"/>
    <lineage>
        <taxon>Bacteria</taxon>
        <taxon>Bacillati</taxon>
        <taxon>Actinomycetota</taxon>
        <taxon>Actinomycetes</taxon>
        <taxon>Pseudonocardiales</taxon>
        <taxon>Pseudonocardiaceae</taxon>
        <taxon>Amycolatopsis</taxon>
    </lineage>
</organism>
<accession>A0A542DL97</accession>
<sequence>MADLRTAVPKAAFGLSLVLLLVGCGGEHERGDPTVMPSDAADSSALPTDGVPKVANPLDTTAIEADPCRAVTKAEIESVGSPVKGVEPDAQDPLGPECSWTLATGHGQVGAGPLTADSLGLSGVYAKHKKNQIETFKPVQSVNGYPGVIYGESDMDCALTVGVRDDLGYDVIFQAGLKNPNRGNTCPAAIKVAEFAIEHIKEMQ</sequence>
<dbReference type="EMBL" id="VFML01000001">
    <property type="protein sequence ID" value="TQJ03882.1"/>
    <property type="molecule type" value="Genomic_DNA"/>
</dbReference>
<feature type="region of interest" description="Disordered" evidence="1">
    <location>
        <begin position="31"/>
        <end position="56"/>
    </location>
</feature>
<dbReference type="Pfam" id="PF12079">
    <property type="entry name" value="DUF3558"/>
    <property type="match status" value="1"/>
</dbReference>
<reference evidence="2 3" key="1">
    <citation type="submission" date="2019-06" db="EMBL/GenBank/DDBJ databases">
        <title>Sequencing the genomes of 1000 actinobacteria strains.</title>
        <authorList>
            <person name="Klenk H.-P."/>
        </authorList>
    </citation>
    <scope>NUCLEOTIDE SEQUENCE [LARGE SCALE GENOMIC DNA]</scope>
    <source>
        <strain evidence="2 3">DSM 45679</strain>
    </source>
</reference>
<comment type="caution">
    <text evidence="2">The sequence shown here is derived from an EMBL/GenBank/DDBJ whole genome shotgun (WGS) entry which is preliminary data.</text>
</comment>
<evidence type="ECO:0000313" key="3">
    <source>
        <dbReference type="Proteomes" id="UP000320876"/>
    </source>
</evidence>
<gene>
    <name evidence="2" type="ORF">FB471_3656</name>
</gene>
<dbReference type="PROSITE" id="PS51257">
    <property type="entry name" value="PROKAR_LIPOPROTEIN"/>
    <property type="match status" value="1"/>
</dbReference>
<dbReference type="AlphaFoldDB" id="A0A542DL97"/>
<keyword evidence="3" id="KW-1185">Reference proteome</keyword>
<dbReference type="InterPro" id="IPR024520">
    <property type="entry name" value="DUF3558"/>
</dbReference>
<dbReference type="Proteomes" id="UP000320876">
    <property type="component" value="Unassembled WGS sequence"/>
</dbReference>
<dbReference type="RefSeq" id="WP_170220846.1">
    <property type="nucleotide sequence ID" value="NZ_VFML01000001.1"/>
</dbReference>
<evidence type="ECO:0000256" key="1">
    <source>
        <dbReference type="SAM" id="MobiDB-lite"/>
    </source>
</evidence>
<name>A0A542DL97_AMYCI</name>